<dbReference type="PANTHER" id="PTHR37835">
    <property type="entry name" value="ALPHA-CLOSTRIPAIN"/>
    <property type="match status" value="1"/>
</dbReference>
<feature type="chain" id="PRO_5014650023" evidence="1">
    <location>
        <begin position="28"/>
        <end position="430"/>
    </location>
</feature>
<proteinExistence type="predicted"/>
<dbReference type="PANTHER" id="PTHR37835:SF1">
    <property type="entry name" value="ALPHA-CLOSTRIPAIN"/>
    <property type="match status" value="1"/>
</dbReference>
<dbReference type="Pfam" id="PF03415">
    <property type="entry name" value="Peptidase_C11"/>
    <property type="match status" value="1"/>
</dbReference>
<reference evidence="2 3" key="1">
    <citation type="submission" date="2017-09" db="EMBL/GenBank/DDBJ databases">
        <title>Depth-based differentiation of microbial function through sediment-hosted aquifers and enrichment of novel symbionts in the deep terrestrial subsurface.</title>
        <authorList>
            <person name="Probst A.J."/>
            <person name="Ladd B."/>
            <person name="Jarett J.K."/>
            <person name="Geller-Mcgrath D.E."/>
            <person name="Sieber C.M."/>
            <person name="Emerson J.B."/>
            <person name="Anantharaman K."/>
            <person name="Thomas B.C."/>
            <person name="Malmstrom R."/>
            <person name="Stieglmeier M."/>
            <person name="Klingl A."/>
            <person name="Woyke T."/>
            <person name="Ryan C.M."/>
            <person name="Banfield J.F."/>
        </authorList>
    </citation>
    <scope>NUCLEOTIDE SEQUENCE [LARGE SCALE GENOMIC DNA]</scope>
    <source>
        <strain evidence="2">CG17_big_fil_post_rev_8_21_14_2_50_48_46</strain>
    </source>
</reference>
<keyword evidence="1" id="KW-0732">Signal</keyword>
<feature type="signal peptide" evidence="1">
    <location>
        <begin position="1"/>
        <end position="27"/>
    </location>
</feature>
<name>A0A2M7G2H1_9BACT</name>
<evidence type="ECO:0000313" key="2">
    <source>
        <dbReference type="EMBL" id="PIW15925.1"/>
    </source>
</evidence>
<dbReference type="Proteomes" id="UP000231019">
    <property type="component" value="Unassembled WGS sequence"/>
</dbReference>
<evidence type="ECO:0000256" key="1">
    <source>
        <dbReference type="SAM" id="SignalP"/>
    </source>
</evidence>
<dbReference type="InterPro" id="IPR005077">
    <property type="entry name" value="Peptidase_C11"/>
</dbReference>
<evidence type="ECO:0000313" key="3">
    <source>
        <dbReference type="Proteomes" id="UP000231019"/>
    </source>
</evidence>
<dbReference type="Gene3D" id="3.40.50.11970">
    <property type="match status" value="1"/>
</dbReference>
<sequence>MFKTLKTLVSATLLVSLAACSSQPMLSAGINTPASLTRFSQPLRPVKAQLPTARGERPVTMLSYIAMDDGLSQAGAMMIDAMEQSVSDRGYYLAFADLQGPDNSFLAYLINDHKPQQLGSAFSYLDKKTKEVDSNDPATLSQTINWAFSAYPGRMKVFDILAHGGGYFGIGTDDTKVSKNPREIMTVADFGTAIRQGLKGRQFDVMNFLSCLMGNVEALYELRDLSKVIIASEDSVMATQDTVVDFTRELTRLSAQPLSPQQIGAQMVAFAKVRNAQTGYSTLAALDMRFMGEFKSSMNVLSNTLIRAIPANRAQIIAAYDQVPELKNSPNTGQRDLITFLNNLIRLVPNPAVQQSALAVKQVLKQKLMISAKDKEGIGANGLSIFLPPSKVGPSQMPPDFGMIANTGYLNTRFAKETSWDHFIEALLKR</sequence>
<gene>
    <name evidence="2" type="ORF">COW36_14495</name>
</gene>
<dbReference type="AlphaFoldDB" id="A0A2M7G2H1"/>
<dbReference type="PROSITE" id="PS51257">
    <property type="entry name" value="PROKAR_LIPOPROTEIN"/>
    <property type="match status" value="1"/>
</dbReference>
<organism evidence="2 3">
    <name type="scientific">bacterium (Candidatus Blackallbacteria) CG17_big_fil_post_rev_8_21_14_2_50_48_46</name>
    <dbReference type="NCBI Taxonomy" id="2014261"/>
    <lineage>
        <taxon>Bacteria</taxon>
        <taxon>Candidatus Blackallbacteria</taxon>
    </lineage>
</organism>
<comment type="caution">
    <text evidence="2">The sequence shown here is derived from an EMBL/GenBank/DDBJ whole genome shotgun (WGS) entry which is preliminary data.</text>
</comment>
<protein>
    <submittedName>
        <fullName evidence="2">Uncharacterized protein</fullName>
    </submittedName>
</protein>
<accession>A0A2M7G2H1</accession>
<dbReference type="EMBL" id="PFFQ01000041">
    <property type="protein sequence ID" value="PIW15925.1"/>
    <property type="molecule type" value="Genomic_DNA"/>
</dbReference>